<feature type="compositionally biased region" description="Basic residues" evidence="8">
    <location>
        <begin position="48"/>
        <end position="58"/>
    </location>
</feature>
<dbReference type="GO" id="GO:0051301">
    <property type="term" value="P:cell division"/>
    <property type="evidence" value="ECO:0007669"/>
    <property type="project" value="UniProtKB-KW"/>
</dbReference>
<feature type="region of interest" description="Disordered" evidence="8">
    <location>
        <begin position="1"/>
        <end position="58"/>
    </location>
</feature>
<keyword evidence="5 9" id="KW-1133">Transmembrane helix</keyword>
<dbReference type="InterPro" id="IPR013685">
    <property type="entry name" value="POTRA_FtsQ_type"/>
</dbReference>
<dbReference type="InterPro" id="IPR050487">
    <property type="entry name" value="FtsQ_DivIB"/>
</dbReference>
<reference evidence="11" key="1">
    <citation type="journal article" date="2021" name="PeerJ">
        <title>Extensive microbial diversity within the chicken gut microbiome revealed by metagenomics and culture.</title>
        <authorList>
            <person name="Gilroy R."/>
            <person name="Ravi A."/>
            <person name="Getino M."/>
            <person name="Pursley I."/>
            <person name="Horton D.L."/>
            <person name="Alikhan N.F."/>
            <person name="Baker D."/>
            <person name="Gharbi K."/>
            <person name="Hall N."/>
            <person name="Watson M."/>
            <person name="Adriaenssens E.M."/>
            <person name="Foster-Nyarko E."/>
            <person name="Jarju S."/>
            <person name="Secka A."/>
            <person name="Antonio M."/>
            <person name="Oren A."/>
            <person name="Chaudhuri R.R."/>
            <person name="La Ragione R."/>
            <person name="Hildebrand F."/>
            <person name="Pallen M.J."/>
        </authorList>
    </citation>
    <scope>NUCLEOTIDE SEQUENCE</scope>
    <source>
        <strain evidence="11">CHK188-16595</strain>
    </source>
</reference>
<evidence type="ECO:0000256" key="3">
    <source>
        <dbReference type="ARBA" id="ARBA00022618"/>
    </source>
</evidence>
<protein>
    <submittedName>
        <fullName evidence="11">FtsQ-type POTRA domain-containing protein</fullName>
    </submittedName>
</protein>
<dbReference type="Pfam" id="PF08478">
    <property type="entry name" value="POTRA_1"/>
    <property type="match status" value="1"/>
</dbReference>
<evidence type="ECO:0000256" key="5">
    <source>
        <dbReference type="ARBA" id="ARBA00022989"/>
    </source>
</evidence>
<keyword evidence="6 9" id="KW-0472">Membrane</keyword>
<reference evidence="11" key="2">
    <citation type="submission" date="2021-04" db="EMBL/GenBank/DDBJ databases">
        <authorList>
            <person name="Gilroy R."/>
        </authorList>
    </citation>
    <scope>NUCLEOTIDE SEQUENCE</scope>
    <source>
        <strain evidence="11">CHK188-16595</strain>
    </source>
</reference>
<evidence type="ECO:0000256" key="6">
    <source>
        <dbReference type="ARBA" id="ARBA00023136"/>
    </source>
</evidence>
<keyword evidence="7" id="KW-0131">Cell cycle</keyword>
<dbReference type="PROSITE" id="PS51779">
    <property type="entry name" value="POTRA"/>
    <property type="match status" value="1"/>
</dbReference>
<organism evidence="11 12">
    <name type="scientific">Candidatus Eubacterium faecale</name>
    <dbReference type="NCBI Taxonomy" id="2838568"/>
    <lineage>
        <taxon>Bacteria</taxon>
        <taxon>Bacillati</taxon>
        <taxon>Bacillota</taxon>
        <taxon>Clostridia</taxon>
        <taxon>Eubacteriales</taxon>
        <taxon>Eubacteriaceae</taxon>
        <taxon>Eubacterium</taxon>
    </lineage>
</organism>
<evidence type="ECO:0000256" key="9">
    <source>
        <dbReference type="SAM" id="Phobius"/>
    </source>
</evidence>
<keyword evidence="4 9" id="KW-0812">Transmembrane</keyword>
<evidence type="ECO:0000256" key="8">
    <source>
        <dbReference type="SAM" id="MobiDB-lite"/>
    </source>
</evidence>
<dbReference type="Proteomes" id="UP000823877">
    <property type="component" value="Unassembled WGS sequence"/>
</dbReference>
<name>A0A9D2S9E7_9FIRM</name>
<dbReference type="Gene3D" id="3.10.20.310">
    <property type="entry name" value="membrane protein fhac"/>
    <property type="match status" value="1"/>
</dbReference>
<feature type="compositionally biased region" description="Basic and acidic residues" evidence="8">
    <location>
        <begin position="10"/>
        <end position="37"/>
    </location>
</feature>
<keyword evidence="3" id="KW-0132">Cell division</keyword>
<dbReference type="PANTHER" id="PTHR37820:SF1">
    <property type="entry name" value="CELL DIVISION PROTEIN FTSQ"/>
    <property type="match status" value="1"/>
</dbReference>
<evidence type="ECO:0000256" key="4">
    <source>
        <dbReference type="ARBA" id="ARBA00022692"/>
    </source>
</evidence>
<gene>
    <name evidence="11" type="ORF">IAA37_07950</name>
</gene>
<dbReference type="PANTHER" id="PTHR37820">
    <property type="entry name" value="CELL DIVISION PROTEIN DIVIB"/>
    <property type="match status" value="1"/>
</dbReference>
<accession>A0A9D2S9E7</accession>
<sequence length="302" mass="33333">MKDNKKRKRSVSEKSYHARAPLDDLEPPKVYRADSHLGGDSMRPTKNQTRRRQNKKRKLKNNVRRALLAFCLLVVLLAFGVTLSLTVFFKTETVTAQGSGIYAEQEIVDASGINSGNNLFLISEEEIADSITRRLPYIGTVTINRELPNTLHIHVTDTIASYAIENADGTYILLDAQFKVLENAAAQNPADTILISSAEISSANPGTTIAFSDTAVQQRLNEIAAGISKTGMAQATEIYTKGVNSNYIVYMGRITFELGTLDNLEDKIIRGLASCEHLDRDGSNMKGNLNLTVDKQSYFTPE</sequence>
<evidence type="ECO:0000313" key="11">
    <source>
        <dbReference type="EMBL" id="HJB75582.1"/>
    </source>
</evidence>
<feature type="domain" description="POTRA" evidence="10">
    <location>
        <begin position="89"/>
        <end position="158"/>
    </location>
</feature>
<feature type="transmembrane region" description="Helical" evidence="9">
    <location>
        <begin position="66"/>
        <end position="89"/>
    </location>
</feature>
<evidence type="ECO:0000256" key="2">
    <source>
        <dbReference type="ARBA" id="ARBA00022475"/>
    </source>
</evidence>
<keyword evidence="2" id="KW-1003">Cell membrane</keyword>
<proteinExistence type="predicted"/>
<evidence type="ECO:0000256" key="1">
    <source>
        <dbReference type="ARBA" id="ARBA00004370"/>
    </source>
</evidence>
<dbReference type="EMBL" id="DWXN01000012">
    <property type="protein sequence ID" value="HJB75582.1"/>
    <property type="molecule type" value="Genomic_DNA"/>
</dbReference>
<dbReference type="InterPro" id="IPR034746">
    <property type="entry name" value="POTRA"/>
</dbReference>
<dbReference type="AlphaFoldDB" id="A0A9D2S9E7"/>
<comment type="subcellular location">
    <subcellularLocation>
        <location evidence="1">Membrane</location>
    </subcellularLocation>
</comment>
<dbReference type="GO" id="GO:0005886">
    <property type="term" value="C:plasma membrane"/>
    <property type="evidence" value="ECO:0007669"/>
    <property type="project" value="TreeGrafter"/>
</dbReference>
<evidence type="ECO:0000256" key="7">
    <source>
        <dbReference type="ARBA" id="ARBA00023306"/>
    </source>
</evidence>
<comment type="caution">
    <text evidence="11">The sequence shown here is derived from an EMBL/GenBank/DDBJ whole genome shotgun (WGS) entry which is preliminary data.</text>
</comment>
<evidence type="ECO:0000313" key="12">
    <source>
        <dbReference type="Proteomes" id="UP000823877"/>
    </source>
</evidence>
<evidence type="ECO:0000259" key="10">
    <source>
        <dbReference type="PROSITE" id="PS51779"/>
    </source>
</evidence>